<gene>
    <name evidence="1" type="ORF">HQ865_01220</name>
</gene>
<protein>
    <submittedName>
        <fullName evidence="1">Uncharacterized protein</fullName>
    </submittedName>
</protein>
<name>A0A7D4TSM6_9SPHI</name>
<organism evidence="1 2">
    <name type="scientific">Mucilaginibacter mali</name>
    <dbReference type="NCBI Taxonomy" id="2740462"/>
    <lineage>
        <taxon>Bacteria</taxon>
        <taxon>Pseudomonadati</taxon>
        <taxon>Bacteroidota</taxon>
        <taxon>Sphingobacteriia</taxon>
        <taxon>Sphingobacteriales</taxon>
        <taxon>Sphingobacteriaceae</taxon>
        <taxon>Mucilaginibacter</taxon>
    </lineage>
</organism>
<dbReference type="RefSeq" id="WP_173413137.1">
    <property type="nucleotide sequence ID" value="NZ_CP054139.1"/>
</dbReference>
<proteinExistence type="predicted"/>
<dbReference type="AlphaFoldDB" id="A0A7D4TSM6"/>
<dbReference type="KEGG" id="mmab:HQ865_01220"/>
<reference evidence="1 2" key="1">
    <citation type="submission" date="2020-05" db="EMBL/GenBank/DDBJ databases">
        <title>Mucilaginibacter mali sp. nov.</title>
        <authorList>
            <person name="Kim H.S."/>
            <person name="Lee K.C."/>
            <person name="Suh M.K."/>
            <person name="Kim J.-S."/>
            <person name="Han K.-I."/>
            <person name="Eom M.K."/>
            <person name="Shin Y.K."/>
            <person name="Lee J.-S."/>
        </authorList>
    </citation>
    <scope>NUCLEOTIDE SEQUENCE [LARGE SCALE GENOMIC DNA]</scope>
    <source>
        <strain evidence="1 2">G2-14</strain>
    </source>
</reference>
<evidence type="ECO:0000313" key="2">
    <source>
        <dbReference type="Proteomes" id="UP000505355"/>
    </source>
</evidence>
<keyword evidence="2" id="KW-1185">Reference proteome</keyword>
<accession>A0A7D4TSM6</accession>
<dbReference type="Proteomes" id="UP000505355">
    <property type="component" value="Chromosome"/>
</dbReference>
<dbReference type="EMBL" id="CP054139">
    <property type="protein sequence ID" value="QKJ28435.1"/>
    <property type="molecule type" value="Genomic_DNA"/>
</dbReference>
<evidence type="ECO:0000313" key="1">
    <source>
        <dbReference type="EMBL" id="QKJ28435.1"/>
    </source>
</evidence>
<sequence>MSTVVKLKCLSKKQSKNYGYGDAKANPTAHAIEFGVEYDPKSVYYNLSGGTNPTLNTVSDVVAGQFTIGKDYKMTLEDWLEETEAVPAE</sequence>